<feature type="domain" description="MYND-type" evidence="5">
    <location>
        <begin position="232"/>
        <end position="268"/>
    </location>
</feature>
<dbReference type="PROSITE" id="PS50865">
    <property type="entry name" value="ZF_MYND_2"/>
    <property type="match status" value="1"/>
</dbReference>
<reference evidence="6" key="1">
    <citation type="submission" date="2022-07" db="EMBL/GenBank/DDBJ databases">
        <title>The genome of Lyophyllum shimeji provides insight into the initial evolution of ectomycorrhizal fungal genome.</title>
        <authorList>
            <person name="Kobayashi Y."/>
            <person name="Shibata T."/>
            <person name="Hirakawa H."/>
            <person name="Shigenobu S."/>
            <person name="Nishiyama T."/>
            <person name="Yamada A."/>
            <person name="Hasebe M."/>
            <person name="Kawaguchi M."/>
        </authorList>
    </citation>
    <scope>NUCLEOTIDE SEQUENCE</scope>
    <source>
        <strain evidence="6">AT787</strain>
    </source>
</reference>
<dbReference type="GO" id="GO:0008270">
    <property type="term" value="F:zinc ion binding"/>
    <property type="evidence" value="ECO:0007669"/>
    <property type="project" value="UniProtKB-KW"/>
</dbReference>
<evidence type="ECO:0000313" key="7">
    <source>
        <dbReference type="Proteomes" id="UP001063166"/>
    </source>
</evidence>
<name>A0A9P3PTY3_LYOSH</name>
<dbReference type="AlphaFoldDB" id="A0A9P3PTY3"/>
<comment type="caution">
    <text evidence="6">The sequence shown here is derived from an EMBL/GenBank/DDBJ whole genome shotgun (WGS) entry which is preliminary data.</text>
</comment>
<protein>
    <recommendedName>
        <fullName evidence="5">MYND-type domain-containing protein</fullName>
    </recommendedName>
</protein>
<keyword evidence="1" id="KW-0479">Metal-binding</keyword>
<sequence>MGIKLPKTTKIPDDDLSKRLNQALDGAQRFNDLLGPISPLNPSTLDQWASSKPLLEAVSRGSLNEAYRNMMDGYHRKARPTSSAKEDTFTEVRQVLMGFANHYDQGHKLFALKDKQEEWCIIARIVEIFSLGGDPKVPLFTMLYKVVHRPSNMTLIDHLGDIFGNNEVVAVSTTDLERRCVLKLFAMNSKRLSAAYKPRREKMEADHRLTFVLPLAPLNMRDLGKLNNMPGCEICGKKNTSRCTQCLSVAYCGKDCQREHWKEHKGVCRSLKGGSWHPVTFTLDMGNLNYRFVLNRFDSMHDMQSKIEQTDPNTPPPNIHGDKAFLVKFQISLTETGSNTHMLLYDRQKSFQVYWKKAADPKVFAEGEKAMGDRLKIYRWARRVGDFQLAVIPLDSDDRETSVVSRMIDSFCESVDCTALRQRDLFLHTDEC</sequence>
<dbReference type="PROSITE" id="PS01360">
    <property type="entry name" value="ZF_MYND_1"/>
    <property type="match status" value="1"/>
</dbReference>
<dbReference type="Proteomes" id="UP001063166">
    <property type="component" value="Unassembled WGS sequence"/>
</dbReference>
<gene>
    <name evidence="6" type="ORF">LshimejAT787_1000740</name>
</gene>
<organism evidence="6 7">
    <name type="scientific">Lyophyllum shimeji</name>
    <name type="common">Hon-shimeji</name>
    <name type="synonym">Tricholoma shimeji</name>
    <dbReference type="NCBI Taxonomy" id="47721"/>
    <lineage>
        <taxon>Eukaryota</taxon>
        <taxon>Fungi</taxon>
        <taxon>Dikarya</taxon>
        <taxon>Basidiomycota</taxon>
        <taxon>Agaricomycotina</taxon>
        <taxon>Agaricomycetes</taxon>
        <taxon>Agaricomycetidae</taxon>
        <taxon>Agaricales</taxon>
        <taxon>Tricholomatineae</taxon>
        <taxon>Lyophyllaceae</taxon>
        <taxon>Lyophyllum</taxon>
    </lineage>
</organism>
<evidence type="ECO:0000256" key="1">
    <source>
        <dbReference type="ARBA" id="ARBA00022723"/>
    </source>
</evidence>
<keyword evidence="3" id="KW-0862">Zinc</keyword>
<dbReference type="Gene3D" id="6.10.140.2220">
    <property type="match status" value="1"/>
</dbReference>
<evidence type="ECO:0000256" key="4">
    <source>
        <dbReference type="PROSITE-ProRule" id="PRU00134"/>
    </source>
</evidence>
<dbReference type="Pfam" id="PF01753">
    <property type="entry name" value="zf-MYND"/>
    <property type="match status" value="1"/>
</dbReference>
<dbReference type="SUPFAM" id="SSF144232">
    <property type="entry name" value="HIT/MYND zinc finger-like"/>
    <property type="match status" value="1"/>
</dbReference>
<evidence type="ECO:0000256" key="2">
    <source>
        <dbReference type="ARBA" id="ARBA00022771"/>
    </source>
</evidence>
<evidence type="ECO:0000259" key="5">
    <source>
        <dbReference type="PROSITE" id="PS50865"/>
    </source>
</evidence>
<evidence type="ECO:0000313" key="6">
    <source>
        <dbReference type="EMBL" id="GLB41474.1"/>
    </source>
</evidence>
<evidence type="ECO:0000256" key="3">
    <source>
        <dbReference type="ARBA" id="ARBA00022833"/>
    </source>
</evidence>
<keyword evidence="2 4" id="KW-0863">Zinc-finger</keyword>
<keyword evidence="7" id="KW-1185">Reference proteome</keyword>
<dbReference type="InterPro" id="IPR002893">
    <property type="entry name" value="Znf_MYND"/>
</dbReference>
<dbReference type="EMBL" id="BRPK01000010">
    <property type="protein sequence ID" value="GLB41474.1"/>
    <property type="molecule type" value="Genomic_DNA"/>
</dbReference>
<proteinExistence type="predicted"/>
<accession>A0A9P3PTY3</accession>
<dbReference type="OrthoDB" id="341421at2759"/>